<proteinExistence type="predicted"/>
<accession>A0A1P8KME1</accession>
<dbReference type="RefSeq" id="WP_076086575.1">
    <property type="nucleotide sequence ID" value="NZ_CP019070.1"/>
</dbReference>
<dbReference type="GO" id="GO:0016747">
    <property type="term" value="F:acyltransferase activity, transferring groups other than amino-acyl groups"/>
    <property type="evidence" value="ECO:0007669"/>
    <property type="project" value="InterPro"/>
</dbReference>
<dbReference type="EMBL" id="CP019070">
    <property type="protein sequence ID" value="APW65723.1"/>
    <property type="molecule type" value="Genomic_DNA"/>
</dbReference>
<protein>
    <recommendedName>
        <fullName evidence="1">N-acetyltransferase domain-containing protein</fullName>
    </recommendedName>
</protein>
<dbReference type="Gene3D" id="3.40.630.30">
    <property type="match status" value="1"/>
</dbReference>
<dbReference type="Pfam" id="PF00583">
    <property type="entry name" value="Acetyltransf_1"/>
    <property type="match status" value="1"/>
</dbReference>
<dbReference type="STRING" id="1850254.LPB137_07595"/>
<dbReference type="InterPro" id="IPR016181">
    <property type="entry name" value="Acyl_CoA_acyltransferase"/>
</dbReference>
<evidence type="ECO:0000313" key="3">
    <source>
        <dbReference type="Proteomes" id="UP000186074"/>
    </source>
</evidence>
<dbReference type="InterPro" id="IPR000182">
    <property type="entry name" value="GNAT_dom"/>
</dbReference>
<dbReference type="KEGG" id="alp:LPB137_07595"/>
<reference evidence="2 3" key="1">
    <citation type="submission" date="2017-01" db="EMBL/GenBank/DDBJ databases">
        <title>Genome sequencing of Arcobacter sp. LPB0137.</title>
        <authorList>
            <person name="Lee G.-W."/>
            <person name="Yi H."/>
        </authorList>
    </citation>
    <scope>NUCLEOTIDE SEQUENCE [LARGE SCALE GENOMIC DNA]</scope>
    <source>
        <strain evidence="2 3">LPB0137</strain>
    </source>
</reference>
<evidence type="ECO:0000313" key="2">
    <source>
        <dbReference type="EMBL" id="APW65723.1"/>
    </source>
</evidence>
<organism evidence="2 3">
    <name type="scientific">Poseidonibacter parvus</name>
    <dbReference type="NCBI Taxonomy" id="1850254"/>
    <lineage>
        <taxon>Bacteria</taxon>
        <taxon>Pseudomonadati</taxon>
        <taxon>Campylobacterota</taxon>
        <taxon>Epsilonproteobacteria</taxon>
        <taxon>Campylobacterales</taxon>
        <taxon>Arcobacteraceae</taxon>
        <taxon>Poseidonibacter</taxon>
    </lineage>
</organism>
<gene>
    <name evidence="2" type="ORF">LPB137_07595</name>
</gene>
<dbReference type="OrthoDB" id="9805924at2"/>
<feature type="domain" description="N-acetyltransferase" evidence="1">
    <location>
        <begin position="1"/>
        <end position="138"/>
    </location>
</feature>
<dbReference type="Proteomes" id="UP000186074">
    <property type="component" value="Chromosome"/>
</dbReference>
<dbReference type="PROSITE" id="PS51186">
    <property type="entry name" value="GNAT"/>
    <property type="match status" value="1"/>
</dbReference>
<dbReference type="CDD" id="cd04301">
    <property type="entry name" value="NAT_SF"/>
    <property type="match status" value="1"/>
</dbReference>
<dbReference type="AlphaFoldDB" id="A0A1P8KME1"/>
<sequence>MEIKIATENEIKYCYKMMHQIREDLSEKALQKMISDQIKNGYQLAYVLHEQQVICVAGFTIGQKLSIGKHLYIDDFVTDKSLTSTDAGKALLNFIKIYAKQQDCKSIHLDSSVDRYDAHKFYLSQDLHIVSHHFSIDL</sequence>
<keyword evidence="3" id="KW-1185">Reference proteome</keyword>
<dbReference type="SUPFAM" id="SSF55729">
    <property type="entry name" value="Acyl-CoA N-acyltransferases (Nat)"/>
    <property type="match status" value="1"/>
</dbReference>
<evidence type="ECO:0000259" key="1">
    <source>
        <dbReference type="PROSITE" id="PS51186"/>
    </source>
</evidence>
<name>A0A1P8KME1_9BACT</name>